<proteinExistence type="predicted"/>
<dbReference type="GO" id="GO:0005524">
    <property type="term" value="F:ATP binding"/>
    <property type="evidence" value="ECO:0007669"/>
    <property type="project" value="InterPro"/>
</dbReference>
<dbReference type="InterPro" id="IPR027417">
    <property type="entry name" value="P-loop_NTPase"/>
</dbReference>
<dbReference type="InterPro" id="IPR003439">
    <property type="entry name" value="ABC_transporter-like_ATP-bd"/>
</dbReference>
<dbReference type="Pfam" id="PF00005">
    <property type="entry name" value="ABC_tran"/>
    <property type="match status" value="1"/>
</dbReference>
<evidence type="ECO:0000259" key="1">
    <source>
        <dbReference type="Pfam" id="PF00005"/>
    </source>
</evidence>
<feature type="domain" description="ABC transporter" evidence="1">
    <location>
        <begin position="5"/>
        <end position="38"/>
    </location>
</feature>
<accession>A0A7S2D0X1</accession>
<dbReference type="PANTHER" id="PTHR43394">
    <property type="entry name" value="ATP-DEPENDENT PERMEASE MDL1, MITOCHONDRIAL"/>
    <property type="match status" value="1"/>
</dbReference>
<dbReference type="InterPro" id="IPR039421">
    <property type="entry name" value="Type_1_exporter"/>
</dbReference>
<dbReference type="AlphaFoldDB" id="A0A7S2D0X1"/>
<dbReference type="GO" id="GO:0016887">
    <property type="term" value="F:ATP hydrolysis activity"/>
    <property type="evidence" value="ECO:0007669"/>
    <property type="project" value="InterPro"/>
</dbReference>
<gene>
    <name evidence="2" type="ORF">FPAR1323_LOCUS14794</name>
</gene>
<protein>
    <recommendedName>
        <fullName evidence="1">ABC transporter domain-containing protein</fullName>
    </recommendedName>
</protein>
<dbReference type="Gene3D" id="3.40.50.300">
    <property type="entry name" value="P-loop containing nucleotide triphosphate hydrolases"/>
    <property type="match status" value="1"/>
</dbReference>
<dbReference type="EMBL" id="HBGT01028381">
    <property type="protein sequence ID" value="CAD9441118.1"/>
    <property type="molecule type" value="Transcribed_RNA"/>
</dbReference>
<dbReference type="GO" id="GO:0015421">
    <property type="term" value="F:ABC-type oligopeptide transporter activity"/>
    <property type="evidence" value="ECO:0007669"/>
    <property type="project" value="TreeGrafter"/>
</dbReference>
<dbReference type="SUPFAM" id="SSF52540">
    <property type="entry name" value="P-loop containing nucleoside triphosphate hydrolases"/>
    <property type="match status" value="1"/>
</dbReference>
<dbReference type="GO" id="GO:0005743">
    <property type="term" value="C:mitochondrial inner membrane"/>
    <property type="evidence" value="ECO:0007669"/>
    <property type="project" value="TreeGrafter"/>
</dbReference>
<dbReference type="GO" id="GO:0090374">
    <property type="term" value="P:oligopeptide export from mitochondrion"/>
    <property type="evidence" value="ECO:0007669"/>
    <property type="project" value="TreeGrafter"/>
</dbReference>
<sequence>MTPLSKGAHLSGGQQQRVALARAMLKNGLCYLLDEPTTGLDGVVARQLQDTFDELTKASSTIMITHHLEDLKNADQIIYLDQGKIIEHGNFDELINAKGEFYTQLEARKRES</sequence>
<evidence type="ECO:0000313" key="2">
    <source>
        <dbReference type="EMBL" id="CAD9441118.1"/>
    </source>
</evidence>
<dbReference type="PANTHER" id="PTHR43394:SF1">
    <property type="entry name" value="ATP-BINDING CASSETTE SUB-FAMILY B MEMBER 10, MITOCHONDRIAL"/>
    <property type="match status" value="1"/>
</dbReference>
<name>A0A7S2D0X1_9STRA</name>
<reference evidence="2" key="1">
    <citation type="submission" date="2021-01" db="EMBL/GenBank/DDBJ databases">
        <authorList>
            <person name="Corre E."/>
            <person name="Pelletier E."/>
            <person name="Niang G."/>
            <person name="Scheremetjew M."/>
            <person name="Finn R."/>
            <person name="Kale V."/>
            <person name="Holt S."/>
            <person name="Cochrane G."/>
            <person name="Meng A."/>
            <person name="Brown T."/>
            <person name="Cohen L."/>
        </authorList>
    </citation>
    <scope>NUCLEOTIDE SEQUENCE</scope>
    <source>
        <strain evidence="2">RCC1693</strain>
    </source>
</reference>
<organism evidence="2">
    <name type="scientific">Florenciella parvula</name>
    <dbReference type="NCBI Taxonomy" id="236787"/>
    <lineage>
        <taxon>Eukaryota</taxon>
        <taxon>Sar</taxon>
        <taxon>Stramenopiles</taxon>
        <taxon>Ochrophyta</taxon>
        <taxon>Dictyochophyceae</taxon>
        <taxon>Florenciellales</taxon>
        <taxon>Florenciella</taxon>
    </lineage>
</organism>